<dbReference type="GO" id="GO:0016655">
    <property type="term" value="F:oxidoreductase activity, acting on NAD(P)H, quinone or similar compound as acceptor"/>
    <property type="evidence" value="ECO:0007669"/>
    <property type="project" value="UniProtKB-UniRule"/>
</dbReference>
<name>A0A507ZMG0_9FLAO</name>
<keyword evidence="6 16" id="KW-0288">FMN</keyword>
<keyword evidence="1 16" id="KW-0813">Transport</keyword>
<comment type="catalytic activity">
    <reaction evidence="16 17">
        <text>a ubiquinone + n Na(+)(in) + NADH + H(+) = a ubiquinol + n Na(+)(out) + NAD(+)</text>
        <dbReference type="Rhea" id="RHEA:47748"/>
        <dbReference type="Rhea" id="RHEA-COMP:9565"/>
        <dbReference type="Rhea" id="RHEA-COMP:9566"/>
        <dbReference type="ChEBI" id="CHEBI:15378"/>
        <dbReference type="ChEBI" id="CHEBI:16389"/>
        <dbReference type="ChEBI" id="CHEBI:17976"/>
        <dbReference type="ChEBI" id="CHEBI:29101"/>
        <dbReference type="ChEBI" id="CHEBI:57540"/>
        <dbReference type="ChEBI" id="CHEBI:57945"/>
        <dbReference type="EC" id="7.2.1.1"/>
    </reaction>
</comment>
<dbReference type="InterPro" id="IPR007329">
    <property type="entry name" value="FMN-bd"/>
</dbReference>
<evidence type="ECO:0000256" key="17">
    <source>
        <dbReference type="PIRNR" id="PIRNR009437"/>
    </source>
</evidence>
<evidence type="ECO:0000256" key="2">
    <source>
        <dbReference type="ARBA" id="ARBA00022475"/>
    </source>
</evidence>
<dbReference type="GO" id="GO:0010181">
    <property type="term" value="F:FMN binding"/>
    <property type="evidence" value="ECO:0007669"/>
    <property type="project" value="UniProtKB-UniRule"/>
</dbReference>
<keyword evidence="4 16" id="KW-0597">Phosphoprotein</keyword>
<evidence type="ECO:0000256" key="5">
    <source>
        <dbReference type="ARBA" id="ARBA00022630"/>
    </source>
</evidence>
<reference evidence="19 20" key="1">
    <citation type="submission" date="2019-06" db="EMBL/GenBank/DDBJ databases">
        <title>Flavibacter putida gen. nov., sp. nov., a novel marine bacterium of the family Flavobacteriaceae isolated from coastal seawater.</title>
        <authorList>
            <person name="Feng X."/>
        </authorList>
    </citation>
    <scope>NUCLEOTIDE SEQUENCE [LARGE SCALE GENOMIC DNA]</scope>
    <source>
        <strain evidence="19 20">PLHSN227</strain>
    </source>
</reference>
<feature type="modified residue" description="FMN phosphoryl threonine" evidence="16">
    <location>
        <position position="219"/>
    </location>
</feature>
<dbReference type="HAMAP" id="MF_00427">
    <property type="entry name" value="NqrC"/>
    <property type="match status" value="1"/>
</dbReference>
<accession>A0A507ZMG0</accession>
<keyword evidence="14 16" id="KW-0472">Membrane</keyword>
<keyword evidence="7 16" id="KW-0812">Transmembrane</keyword>
<keyword evidence="12 16" id="KW-0406">Ion transport</keyword>
<evidence type="ECO:0000256" key="3">
    <source>
        <dbReference type="ARBA" id="ARBA00022519"/>
    </source>
</evidence>
<evidence type="ECO:0000259" key="18">
    <source>
        <dbReference type="SMART" id="SM00900"/>
    </source>
</evidence>
<evidence type="ECO:0000313" key="19">
    <source>
        <dbReference type="EMBL" id="TQD37703.1"/>
    </source>
</evidence>
<evidence type="ECO:0000256" key="6">
    <source>
        <dbReference type="ARBA" id="ARBA00022643"/>
    </source>
</evidence>
<protein>
    <recommendedName>
        <fullName evidence="16 17">Na(+)-translocating NADH-quinone reductase subunit C</fullName>
        <shortName evidence="16 17">Na(+)-NQR subunit C</shortName>
        <shortName evidence="16 17">Na(+)-translocating NQR subunit C</shortName>
        <ecNumber evidence="16 17">7.2.1.1</ecNumber>
    </recommendedName>
    <alternativeName>
        <fullName evidence="16 17">NQR complex subunit C</fullName>
    </alternativeName>
    <alternativeName>
        <fullName evidence="16 17">NQR-1 subunit C</fullName>
    </alternativeName>
</protein>
<evidence type="ECO:0000256" key="13">
    <source>
        <dbReference type="ARBA" id="ARBA00023075"/>
    </source>
</evidence>
<dbReference type="AlphaFoldDB" id="A0A507ZMG0"/>
<evidence type="ECO:0000256" key="14">
    <source>
        <dbReference type="ARBA" id="ARBA00023136"/>
    </source>
</evidence>
<dbReference type="GO" id="GO:0005886">
    <property type="term" value="C:plasma membrane"/>
    <property type="evidence" value="ECO:0007669"/>
    <property type="project" value="UniProtKB-SubCell"/>
</dbReference>
<comment type="caution">
    <text evidence="16">Lacks conserved residue(s) required for the propagation of feature annotation.</text>
</comment>
<dbReference type="NCBIfam" id="NF003753">
    <property type="entry name" value="PRK05346.2-4"/>
    <property type="match status" value="1"/>
</dbReference>
<dbReference type="Pfam" id="PF04205">
    <property type="entry name" value="FMN_bind"/>
    <property type="match status" value="1"/>
</dbReference>
<keyword evidence="3" id="KW-0997">Cell inner membrane</keyword>
<dbReference type="SMART" id="SM00900">
    <property type="entry name" value="FMN_bind"/>
    <property type="match status" value="1"/>
</dbReference>
<evidence type="ECO:0000256" key="1">
    <source>
        <dbReference type="ARBA" id="ARBA00022448"/>
    </source>
</evidence>
<feature type="domain" description="FMN-binding" evidence="18">
    <location>
        <begin position="135"/>
        <end position="236"/>
    </location>
</feature>
<dbReference type="Proteomes" id="UP000317169">
    <property type="component" value="Unassembled WGS sequence"/>
</dbReference>
<organism evidence="19 20">
    <name type="scientific">Haloflavibacter putidus</name>
    <dbReference type="NCBI Taxonomy" id="2576776"/>
    <lineage>
        <taxon>Bacteria</taxon>
        <taxon>Pseudomonadati</taxon>
        <taxon>Bacteroidota</taxon>
        <taxon>Flavobacteriia</taxon>
        <taxon>Flavobacteriales</taxon>
        <taxon>Flavobacteriaceae</taxon>
        <taxon>Haloflavibacter</taxon>
    </lineage>
</organism>
<gene>
    <name evidence="16" type="primary">nqrC</name>
    <name evidence="19" type="ORF">FKR84_09525</name>
</gene>
<evidence type="ECO:0000256" key="11">
    <source>
        <dbReference type="ARBA" id="ARBA00023053"/>
    </source>
</evidence>
<evidence type="ECO:0000256" key="8">
    <source>
        <dbReference type="ARBA" id="ARBA00022967"/>
    </source>
</evidence>
<dbReference type="EMBL" id="VIAR01000009">
    <property type="protein sequence ID" value="TQD37703.1"/>
    <property type="molecule type" value="Genomic_DNA"/>
</dbReference>
<comment type="caution">
    <text evidence="19">The sequence shown here is derived from an EMBL/GenBank/DDBJ whole genome shotgun (WGS) entry which is preliminary data.</text>
</comment>
<dbReference type="InterPro" id="IPR010204">
    <property type="entry name" value="NqrC"/>
</dbReference>
<keyword evidence="20" id="KW-1185">Reference proteome</keyword>
<keyword evidence="10 16" id="KW-0520">NAD</keyword>
<dbReference type="EC" id="7.2.1.1" evidence="16 17"/>
<evidence type="ECO:0000256" key="12">
    <source>
        <dbReference type="ARBA" id="ARBA00023065"/>
    </source>
</evidence>
<evidence type="ECO:0000256" key="15">
    <source>
        <dbReference type="ARBA" id="ARBA00023201"/>
    </source>
</evidence>
<keyword evidence="9 16" id="KW-1133">Transmembrane helix</keyword>
<proteinExistence type="inferred from homology"/>
<keyword evidence="2 16" id="KW-1003">Cell membrane</keyword>
<keyword evidence="13 16" id="KW-0830">Ubiquinone</keyword>
<dbReference type="OrthoDB" id="9813828at2"/>
<keyword evidence="5 16" id="KW-0285">Flavoprotein</keyword>
<sequence length="251" mass="28022">MNKNSNTYTFIFAVLMVLVVASVLAFTATSLQPTQDRNVRQETMQNILFTVGVDSVEVDGKLEYLSRPLAENNFDKYIKETIALNPDGSVNESVDAFNVDLSKELNKPVDKQVYPLYIAEVKQEKYYIVPLRGTGLWGAIWGYISLKDDVNTVKGVIFDHKSETAGLGGEITKMWFRQRFEDEKIFDSNGELVGVSVVKGYSGGGDKDDNKIDAISGATITGDGVSDMISERLKHYLPYFKEQTEMKVATK</sequence>
<dbReference type="PIRSF" id="PIRSF009437">
    <property type="entry name" value="NQR-1_subunit_C"/>
    <property type="match status" value="1"/>
</dbReference>
<comment type="function">
    <text evidence="16">NQR complex catalyzes the reduction of ubiquinone-1 to ubiquinol by two successive reactions, coupled with the transport of Na(+) ions from the cytoplasm to the periplasm. NqrA to NqrE are probably involved in the second step, the conversion of ubisemiquinone to ubiquinol.</text>
</comment>
<comment type="cofactor">
    <cofactor evidence="16 17">
        <name>FMN</name>
        <dbReference type="ChEBI" id="CHEBI:58210"/>
    </cofactor>
</comment>
<dbReference type="NCBIfam" id="TIGR01938">
    <property type="entry name" value="nqrC"/>
    <property type="match status" value="1"/>
</dbReference>
<evidence type="ECO:0000256" key="16">
    <source>
        <dbReference type="HAMAP-Rule" id="MF_00427"/>
    </source>
</evidence>
<dbReference type="RefSeq" id="WP_141422078.1">
    <property type="nucleotide sequence ID" value="NZ_VIAR01000009.1"/>
</dbReference>
<keyword evidence="15 16" id="KW-0739">Sodium transport</keyword>
<comment type="subunit">
    <text evidence="16 17">Composed of six subunits; NqrA, NqrB, NqrC, NqrD, NqrE and NqrF.</text>
</comment>
<comment type="subcellular location">
    <subcellularLocation>
        <location evidence="16">Cell membrane</location>
        <topology evidence="16">Single-pass membrane protein</topology>
    </subcellularLocation>
</comment>
<dbReference type="GO" id="GO:0006814">
    <property type="term" value="P:sodium ion transport"/>
    <property type="evidence" value="ECO:0007669"/>
    <property type="project" value="UniProtKB-UniRule"/>
</dbReference>
<evidence type="ECO:0000256" key="7">
    <source>
        <dbReference type="ARBA" id="ARBA00022692"/>
    </source>
</evidence>
<comment type="similarity">
    <text evidence="16 17">Belongs to the NqrC family.</text>
</comment>
<evidence type="ECO:0000313" key="20">
    <source>
        <dbReference type="Proteomes" id="UP000317169"/>
    </source>
</evidence>
<evidence type="ECO:0000256" key="10">
    <source>
        <dbReference type="ARBA" id="ARBA00023027"/>
    </source>
</evidence>
<evidence type="ECO:0000256" key="9">
    <source>
        <dbReference type="ARBA" id="ARBA00022989"/>
    </source>
</evidence>
<keyword evidence="11 16" id="KW-0915">Sodium</keyword>
<dbReference type="PANTHER" id="PTHR37838">
    <property type="entry name" value="NA(+)-TRANSLOCATING NADH-QUINONE REDUCTASE SUBUNIT C"/>
    <property type="match status" value="1"/>
</dbReference>
<keyword evidence="8 16" id="KW-1278">Translocase</keyword>
<evidence type="ECO:0000256" key="4">
    <source>
        <dbReference type="ARBA" id="ARBA00022553"/>
    </source>
</evidence>
<dbReference type="PANTHER" id="PTHR37838:SF1">
    <property type="entry name" value="NA(+)-TRANSLOCATING NADH-QUINONE REDUCTASE SUBUNIT C"/>
    <property type="match status" value="1"/>
</dbReference>